<feature type="compositionally biased region" description="Basic residues" evidence="1">
    <location>
        <begin position="60"/>
        <end position="70"/>
    </location>
</feature>
<comment type="caution">
    <text evidence="2">The sequence shown here is derived from an EMBL/GenBank/DDBJ whole genome shotgun (WGS) entry which is preliminary data.</text>
</comment>
<sequence>MFASSVYSGNSAPSPPPSSFFDSPEPEIAGRPTDDLYFQFDSDDEGKTDSDLDHKTSPGKGKHRSGGKKQKGQEDGDDDPSDALDVLPSFPDGNIIIKVTDIASLPDWHYHADWCWRNHKVDDVETEADGEGKRTKMRCMGVLECQDCNGTYRAPTAKAGVVVKEWLAKGCPRKDCTGLLMAKKCSATLTLTNFQSGAGLYSHKGQHAHGRPSWNKPKPSKLCLQELAELLQAEHLAEGEGRATRYGKSGIKPPKKFRRGAKQTEKNDGRAPDANQFLSRPKTGNAGVSGADADEEEFDSADDDDDLPDITTETQRQKLKPLKSTKTKRARPGSDIATTTTTTTKKPKTSSTTTKTKVKAEVVVRAKRSRQLMERQGVPILGLQRFSTLPSRSG</sequence>
<organism evidence="2 3">
    <name type="scientific">Tilletia indica</name>
    <dbReference type="NCBI Taxonomy" id="43049"/>
    <lineage>
        <taxon>Eukaryota</taxon>
        <taxon>Fungi</taxon>
        <taxon>Dikarya</taxon>
        <taxon>Basidiomycota</taxon>
        <taxon>Ustilaginomycotina</taxon>
        <taxon>Exobasidiomycetes</taxon>
        <taxon>Tilletiales</taxon>
        <taxon>Tilletiaceae</taxon>
        <taxon>Tilletia</taxon>
    </lineage>
</organism>
<name>A0A8T8T9J6_9BASI</name>
<accession>A0A8T8T9J6</accession>
<dbReference type="AlphaFoldDB" id="A0A8T8T9J6"/>
<gene>
    <name evidence="2" type="ORF">A4X13_0g2022</name>
</gene>
<feature type="compositionally biased region" description="Low complexity" evidence="1">
    <location>
        <begin position="338"/>
        <end position="355"/>
    </location>
</feature>
<dbReference type="EMBL" id="LWDF02000089">
    <property type="protein sequence ID" value="KAE8257938.1"/>
    <property type="molecule type" value="Genomic_DNA"/>
</dbReference>
<keyword evidence="3" id="KW-1185">Reference proteome</keyword>
<feature type="compositionally biased region" description="Basic residues" evidence="1">
    <location>
        <begin position="317"/>
        <end position="331"/>
    </location>
</feature>
<feature type="compositionally biased region" description="Acidic residues" evidence="1">
    <location>
        <begin position="292"/>
        <end position="308"/>
    </location>
</feature>
<feature type="region of interest" description="Disordered" evidence="1">
    <location>
        <begin position="241"/>
        <end position="357"/>
    </location>
</feature>
<evidence type="ECO:0000256" key="1">
    <source>
        <dbReference type="SAM" id="MobiDB-lite"/>
    </source>
</evidence>
<reference evidence="2" key="1">
    <citation type="submission" date="2016-04" db="EMBL/GenBank/DDBJ databases">
        <authorList>
            <person name="Nguyen H.D."/>
            <person name="Samba Siva P."/>
            <person name="Cullis J."/>
            <person name="Levesque C.A."/>
            <person name="Hambleton S."/>
        </authorList>
    </citation>
    <scope>NUCLEOTIDE SEQUENCE</scope>
    <source>
        <strain evidence="2">DAOMC 236416</strain>
    </source>
</reference>
<feature type="region of interest" description="Disordered" evidence="1">
    <location>
        <begin position="1"/>
        <end position="87"/>
    </location>
</feature>
<evidence type="ECO:0000313" key="2">
    <source>
        <dbReference type="EMBL" id="KAE8257938.1"/>
    </source>
</evidence>
<feature type="compositionally biased region" description="Basic and acidic residues" evidence="1">
    <location>
        <begin position="262"/>
        <end position="271"/>
    </location>
</feature>
<proteinExistence type="predicted"/>
<dbReference type="Proteomes" id="UP000077521">
    <property type="component" value="Unassembled WGS sequence"/>
</dbReference>
<protein>
    <submittedName>
        <fullName evidence="2">Uncharacterized protein</fullName>
    </submittedName>
</protein>
<evidence type="ECO:0000313" key="3">
    <source>
        <dbReference type="Proteomes" id="UP000077521"/>
    </source>
</evidence>
<feature type="compositionally biased region" description="Basic and acidic residues" evidence="1">
    <location>
        <begin position="45"/>
        <end position="56"/>
    </location>
</feature>
<reference evidence="2" key="2">
    <citation type="journal article" date="2019" name="IMA Fungus">
        <title>Genome sequencing and comparison of five Tilletia species to identify candidate genes for the detection of regulated species infecting wheat.</title>
        <authorList>
            <person name="Nguyen H.D.T."/>
            <person name="Sultana T."/>
            <person name="Kesanakurti P."/>
            <person name="Hambleton S."/>
        </authorList>
    </citation>
    <scope>NUCLEOTIDE SEQUENCE</scope>
    <source>
        <strain evidence="2">DAOMC 236416</strain>
    </source>
</reference>